<dbReference type="Pfam" id="PF25817">
    <property type="entry name" value="ICE1_C"/>
    <property type="match status" value="1"/>
</dbReference>
<feature type="region of interest" description="Disordered" evidence="2">
    <location>
        <begin position="1499"/>
        <end position="1522"/>
    </location>
</feature>
<gene>
    <name evidence="5 6" type="primary">ice1</name>
</gene>
<dbReference type="PANTHER" id="PTHR11852:SF4">
    <property type="entry name" value="LITTLE ELONGATION COMPLEX SUBUNIT 1"/>
    <property type="match status" value="1"/>
</dbReference>
<dbReference type="OrthoDB" id="2238957at2759"/>
<feature type="region of interest" description="Disordered" evidence="2">
    <location>
        <begin position="1379"/>
        <end position="1404"/>
    </location>
</feature>
<proteinExistence type="predicted"/>
<feature type="compositionally biased region" description="Low complexity" evidence="2">
    <location>
        <begin position="1382"/>
        <end position="1395"/>
    </location>
</feature>
<reference evidence="5" key="1">
    <citation type="submission" date="2025-08" db="UniProtKB">
        <authorList>
            <consortium name="RefSeq"/>
        </authorList>
    </citation>
    <scope>IDENTIFICATION</scope>
    <source>
        <strain evidence="5">Nigerian</strain>
        <tissue evidence="5">Liver and blood</tissue>
    </source>
</reference>
<feature type="region of interest" description="Disordered" evidence="2">
    <location>
        <begin position="1281"/>
        <end position="1300"/>
    </location>
</feature>
<name>A0A8J0QMI0_XENTR</name>
<feature type="coiled-coil region" evidence="1">
    <location>
        <begin position="62"/>
        <end position="179"/>
    </location>
</feature>
<evidence type="ECO:0000256" key="2">
    <source>
        <dbReference type="SAM" id="MobiDB-lite"/>
    </source>
</evidence>
<keyword evidence="1" id="KW-0175">Coiled coil</keyword>
<dbReference type="CTD" id="23379"/>
<dbReference type="RefSeq" id="XP_002935180.3">
    <property type="nucleotide sequence ID" value="XM_002935134.5"/>
</dbReference>
<evidence type="ECO:0000313" key="4">
    <source>
        <dbReference type="Proteomes" id="UP000008143"/>
    </source>
</evidence>
<evidence type="ECO:0000256" key="1">
    <source>
        <dbReference type="SAM" id="Coils"/>
    </source>
</evidence>
<feature type="compositionally biased region" description="Polar residues" evidence="2">
    <location>
        <begin position="249"/>
        <end position="261"/>
    </location>
</feature>
<evidence type="ECO:0000313" key="6">
    <source>
        <dbReference type="Xenbase" id="XB-GENE-6044166"/>
    </source>
</evidence>
<accession>A0A8J0QMI0</accession>
<dbReference type="InterPro" id="IPR057881">
    <property type="entry name" value="ICE1_C"/>
</dbReference>
<dbReference type="KEGG" id="xtr:100498517"/>
<evidence type="ECO:0000259" key="3">
    <source>
        <dbReference type="Pfam" id="PF25817"/>
    </source>
</evidence>
<keyword evidence="4" id="KW-1185">Reference proteome</keyword>
<dbReference type="Xenbase" id="XB-GENE-6044166">
    <property type="gene designation" value="ice1"/>
</dbReference>
<feature type="compositionally biased region" description="Basic and acidic residues" evidence="2">
    <location>
        <begin position="883"/>
        <end position="899"/>
    </location>
</feature>
<feature type="compositionally biased region" description="Polar residues" evidence="2">
    <location>
        <begin position="375"/>
        <end position="396"/>
    </location>
</feature>
<evidence type="ECO:0000313" key="5">
    <source>
        <dbReference type="RefSeq" id="XP_002935180.3"/>
    </source>
</evidence>
<dbReference type="OMA" id="YCYTGIR"/>
<feature type="region of interest" description="Disordered" evidence="2">
    <location>
        <begin position="874"/>
        <end position="899"/>
    </location>
</feature>
<dbReference type="Proteomes" id="UP000008143">
    <property type="component" value="Chromosome 6"/>
</dbReference>
<dbReference type="PANTHER" id="PTHR11852">
    <property type="entry name" value="PLATELET-ACTIVATING FACTOR ACETYLHYDROLASE"/>
    <property type="match status" value="1"/>
</dbReference>
<feature type="region of interest" description="Disordered" evidence="2">
    <location>
        <begin position="803"/>
        <end position="852"/>
    </location>
</feature>
<sequence>MMPGETQAKPVGIASEAAGACQNCTALQQSLNEYVAALLGLKQRIIDSDHMLAEYQQKCDELQFSQRENDTLRCQLEQLLQKVSPQAQNQEDLKSLRAELEEKTSSLKIYQQTEIEYTRVKEECAKSNIVKKKLESKLKRMEEVSVKRFQDFKKLKMEKKELVKDLKKIQNKLKCFQNGKRTKATKNVHTQIANDEPVVSVDKRKIKLLLDELWGCIDSSPNKSQFHFQLLDKSGRRTRTQRDSDENKMTPNHSSPFTLNDMSAEPAELPVITGSNELKMSKGSKILEESVADCNGDSAFYEEKTADYLVSDLPGSYSLSSDHGTMASEFLEMINWARPLPPLLSPIAFSPSTSQDELFGEFTDSSYEEERGSAEGSSLNSKMESLNSSANQSCPKDQTDLIDVCEIVNESSCFLNRRKEVHNLDFPKDISKKTDSDALLSSSSTTELQDNGEKSADNFASVCPTTDIVKSKDLTVETIQAIESEKTIDSKDCSEAFLSKPSTAISATTNSEILTLCESTAADLKESNLDQSESCIDKALTQRTEEVVCSLSLHENLQILPFEKKTKKHTKIFCQEDVQNVIHKSKDVSSPQLDFLQCVTGEKMNERVYITETSMTNCSHYTSSSLFKETVATMPHNSLSNFQNTLKQDNSFIKLHNLITEVNNSGKNQKTLTTAEMQSDRLPKCDNDVVLNEIDSVNKQQTDKSIENDENCISSFLGQKTLKSLKEEQEFVIKDKVDLGPSSINSEENMEPSCSGKFLNECVHSDNGQVQQSCEVTQTKAISESDANKKCRATSIKELEVSVVTSSQEQQEQPVSYNQPEKSCKAKNSVLDTPESMKTLERERSDDEQLALKSPNNKVSLFYHNASSTSISTIQTLSDEDGEHYQGETEETPDRRNTDKIEKTVDGSTNLLSMSLAAFEKSTKACKINSNKSHLINNSEQTFENTLKKQTNIKVSEEKNGSQDLVRIDSGSNPDNHIPKFKLSSSKHGQEHGHLLLNRKPAFFTESNIPPPKTEILKCIESLPEHSKIPSEQTKENITSSDRFLHSTDLHVKPANEVVTESYHQLLSKTSKLSLKDTDVMGTSLREINIKSLQAANLQEIQNSENKISEQSSVLSIFKMKEMYRSGYIDSDDSEDDFPVRKVNYAKFSSDNSAASANASLNLQNANKDTSELAADDSLDKCVDVEVKYNIKDNIIKPGTDINLISQNKITVDKVKENSIKLYHFESLKNPDHSISEGCRSLPDSLLLETKNFDSAKIQNDPFNNTNAVTFPTVEKELTLNDDQTDIGKGTSPFKEQEGQDISAISDVLSQMHNTEDQSAQNDDQAPGRSIVPGKNLIWNFERLDDFPDPRGKKYKKSSQKKPAKNIFANCNANAGSASKFLEGSNNPGNNLSGPETRKEKYSVSQRALSLNSQLGQTVLANADTSTKTQHSPETINKVRSEMGPPLPPLLGPLLATPPRTVRPLSPVMSSSSRSSLPSPLDDLISPLRVTPVPPVMSPVSDCRQYKSPMFTTPSPSEKGSRRILSSPLQFCAATPKHALPVPGRLPPSAAVNSAPTVQENSVKILDTMYPELSARARTLNILKGNVQLNRCIPGDSKPTVSQISGFKAITSTSTAFIKTGNNSKTSSNQDKQRDGGTNQSFSISASVNKRSSDCITMPKSAKRLRLDSESPVAANLKACFTAPSDKSPVTKEEAGYCDTDIEVASVHATAEDDVAKALKKVEELCFDLLPVIRSHIYVGTIPQIPVMRNEEKEVIYEFSSIKKGKVEDLLHAILKKLKTEKASLDGSVIQALCRVYTGLCRQIGDLERARVLSYCIFTEDFPEPDKMLLFIISSWNKVLSQNSVINRALQALLKQLAKDDVRICLSAYLNWEKSPPQNMRVILSSVMNGIQLCSELKFHQSEQFGEDLTDKMWEYIFAVNLMCCHRKWIWTHDNVISKELWPILDKWVKRKKGHVKNSFVTDIIVATVLRLVGCLCQMGLKEGFTAAVKNICAVIIAFIQHAQQEDMPWGVQLASVYMLCDVSPCDPQTIHKTLEDWRKAATNSIPPALTSALAEVASLTAIEN</sequence>
<feature type="region of interest" description="Disordered" evidence="2">
    <location>
        <begin position="233"/>
        <end position="261"/>
    </location>
</feature>
<protein>
    <submittedName>
        <fullName evidence="5">Little elongation complex subunit 1 isoform X1</fullName>
    </submittedName>
</protein>
<feature type="region of interest" description="Disordered" evidence="2">
    <location>
        <begin position="364"/>
        <end position="396"/>
    </location>
</feature>
<feature type="region of interest" description="Disordered" evidence="2">
    <location>
        <begin position="436"/>
        <end position="455"/>
    </location>
</feature>
<dbReference type="AGR" id="Xenbase:XB-GENE-6044166"/>
<feature type="domain" description="Little elongation complex subunit 1 C-terminal" evidence="3">
    <location>
        <begin position="1865"/>
        <end position="2057"/>
    </location>
</feature>
<feature type="compositionally biased region" description="Basic and acidic residues" evidence="2">
    <location>
        <begin position="838"/>
        <end position="847"/>
    </location>
</feature>
<dbReference type="GeneID" id="100498517"/>
<organism evidence="4 5">
    <name type="scientific">Xenopus tropicalis</name>
    <name type="common">Western clawed frog</name>
    <name type="synonym">Silurana tropicalis</name>
    <dbReference type="NCBI Taxonomy" id="8364"/>
    <lineage>
        <taxon>Eukaryota</taxon>
        <taxon>Metazoa</taxon>
        <taxon>Chordata</taxon>
        <taxon>Craniata</taxon>
        <taxon>Vertebrata</taxon>
        <taxon>Euteleostomi</taxon>
        <taxon>Amphibia</taxon>
        <taxon>Batrachia</taxon>
        <taxon>Anura</taxon>
        <taxon>Pipoidea</taxon>
        <taxon>Pipidae</taxon>
        <taxon>Xenopodinae</taxon>
        <taxon>Xenopus</taxon>
        <taxon>Silurana</taxon>
    </lineage>
</organism>
<feature type="compositionally biased region" description="Low complexity" evidence="2">
    <location>
        <begin position="803"/>
        <end position="816"/>
    </location>
</feature>
<feature type="region of interest" description="Disordered" evidence="2">
    <location>
        <begin position="1619"/>
        <end position="1643"/>
    </location>
</feature>